<accession>A0A4V1N361</accession>
<dbReference type="SMART" id="SM00342">
    <property type="entry name" value="HTH_ARAC"/>
    <property type="match status" value="1"/>
</dbReference>
<dbReference type="InterPro" id="IPR018060">
    <property type="entry name" value="HTH_AraC"/>
</dbReference>
<dbReference type="GO" id="GO:0043565">
    <property type="term" value="F:sequence-specific DNA binding"/>
    <property type="evidence" value="ECO:0007669"/>
    <property type="project" value="InterPro"/>
</dbReference>
<keyword evidence="1" id="KW-0805">Transcription regulation</keyword>
<keyword evidence="2" id="KW-0238">DNA-binding</keyword>
<dbReference type="Pfam" id="PF12833">
    <property type="entry name" value="HTH_18"/>
    <property type="match status" value="1"/>
</dbReference>
<evidence type="ECO:0000313" key="5">
    <source>
        <dbReference type="EMBL" id="RXR25552.1"/>
    </source>
</evidence>
<dbReference type="SUPFAM" id="SSF46689">
    <property type="entry name" value="Homeodomain-like"/>
    <property type="match status" value="1"/>
</dbReference>
<dbReference type="AlphaFoldDB" id="A0A4V1N361"/>
<sequence length="255" mass="27453">MAWHARTDSKRGDVVNGKGSPWSGAMTLGMGWAWLDARIGDNRAHRHVAHQISLALDDECEIGGSSPLRLRQGDALLIPAGTLHCLAPAGIAVRTIYVDPMFRGRNSLAAQTVCTRLNRDDASALLAIQDGKQARQWIADFLGLVGSRIIDRRLRAGLAESDADTSTTALAGMIGLSPARVREIAVRDFGVPPSKLLQWLQLQRAIDALRQSRNLADAAATGGFSDQAHFTRRLVEWFGVTPASGLNGLDISVSD</sequence>
<dbReference type="InterPro" id="IPR050204">
    <property type="entry name" value="AraC_XylS_family_regulators"/>
</dbReference>
<organism evidence="5 6">
    <name type="scientific">Sphingobium fluviale</name>
    <dbReference type="NCBI Taxonomy" id="2506423"/>
    <lineage>
        <taxon>Bacteria</taxon>
        <taxon>Pseudomonadati</taxon>
        <taxon>Pseudomonadota</taxon>
        <taxon>Alphaproteobacteria</taxon>
        <taxon>Sphingomonadales</taxon>
        <taxon>Sphingomonadaceae</taxon>
        <taxon>Sphingobium</taxon>
    </lineage>
</organism>
<evidence type="ECO:0000259" key="4">
    <source>
        <dbReference type="PROSITE" id="PS01124"/>
    </source>
</evidence>
<feature type="domain" description="HTH araC/xylS-type" evidence="4">
    <location>
        <begin position="148"/>
        <end position="248"/>
    </location>
</feature>
<dbReference type="Proteomes" id="UP000290958">
    <property type="component" value="Unassembled WGS sequence"/>
</dbReference>
<gene>
    <name evidence="5" type="ORF">EQG66_14065</name>
</gene>
<keyword evidence="3" id="KW-0804">Transcription</keyword>
<evidence type="ECO:0000256" key="1">
    <source>
        <dbReference type="ARBA" id="ARBA00023015"/>
    </source>
</evidence>
<dbReference type="OrthoDB" id="7465232at2"/>
<name>A0A4V1N361_9SPHN</name>
<dbReference type="EMBL" id="SBKP01000020">
    <property type="protein sequence ID" value="RXR25552.1"/>
    <property type="molecule type" value="Genomic_DNA"/>
</dbReference>
<dbReference type="GO" id="GO:0003700">
    <property type="term" value="F:DNA-binding transcription factor activity"/>
    <property type="evidence" value="ECO:0007669"/>
    <property type="project" value="InterPro"/>
</dbReference>
<reference evidence="6" key="1">
    <citation type="submission" date="2019-01" db="EMBL/GenBank/DDBJ databases">
        <title>Cytophagaceae bacterium strain CAR-16.</title>
        <authorList>
            <person name="Chen W.-M."/>
        </authorList>
    </citation>
    <scope>NUCLEOTIDE SEQUENCE [LARGE SCALE GENOMIC DNA]</scope>
    <source>
        <strain evidence="6">CHR27</strain>
    </source>
</reference>
<proteinExistence type="predicted"/>
<evidence type="ECO:0000256" key="2">
    <source>
        <dbReference type="ARBA" id="ARBA00023125"/>
    </source>
</evidence>
<keyword evidence="6" id="KW-1185">Reference proteome</keyword>
<dbReference type="PROSITE" id="PS01124">
    <property type="entry name" value="HTH_ARAC_FAMILY_2"/>
    <property type="match status" value="1"/>
</dbReference>
<evidence type="ECO:0000313" key="6">
    <source>
        <dbReference type="Proteomes" id="UP000290958"/>
    </source>
</evidence>
<evidence type="ECO:0000256" key="3">
    <source>
        <dbReference type="ARBA" id="ARBA00023163"/>
    </source>
</evidence>
<dbReference type="InterPro" id="IPR009057">
    <property type="entry name" value="Homeodomain-like_sf"/>
</dbReference>
<dbReference type="PANTHER" id="PTHR46796">
    <property type="entry name" value="HTH-TYPE TRANSCRIPTIONAL ACTIVATOR RHAS-RELATED"/>
    <property type="match status" value="1"/>
</dbReference>
<comment type="caution">
    <text evidence="5">The sequence shown here is derived from an EMBL/GenBank/DDBJ whole genome shotgun (WGS) entry which is preliminary data.</text>
</comment>
<protein>
    <submittedName>
        <fullName evidence="5">AraC family transcriptional regulator</fullName>
    </submittedName>
</protein>
<dbReference type="Gene3D" id="1.10.10.60">
    <property type="entry name" value="Homeodomain-like"/>
    <property type="match status" value="1"/>
</dbReference>